<dbReference type="GO" id="GO:0020037">
    <property type="term" value="F:heme binding"/>
    <property type="evidence" value="ECO:0007669"/>
    <property type="project" value="InterPro"/>
</dbReference>
<dbReference type="EMBL" id="AP018052">
    <property type="protein sequence ID" value="BAZ94003.1"/>
    <property type="molecule type" value="Genomic_DNA"/>
</dbReference>
<keyword evidence="3 6" id="KW-0479">Metal-binding</keyword>
<keyword evidence="10" id="KW-1185">Reference proteome</keyword>
<gene>
    <name evidence="9" type="ORF">FOKN1_1615</name>
</gene>
<keyword evidence="7" id="KW-0732">Signal</keyword>
<dbReference type="GO" id="GO:0046872">
    <property type="term" value="F:metal ion binding"/>
    <property type="evidence" value="ECO:0007669"/>
    <property type="project" value="UniProtKB-KW"/>
</dbReference>
<dbReference type="GO" id="GO:0009055">
    <property type="term" value="F:electron transfer activity"/>
    <property type="evidence" value="ECO:0007669"/>
    <property type="project" value="InterPro"/>
</dbReference>
<dbReference type="InterPro" id="IPR009056">
    <property type="entry name" value="Cyt_c-like_dom"/>
</dbReference>
<evidence type="ECO:0000256" key="5">
    <source>
        <dbReference type="ARBA" id="ARBA00023004"/>
    </source>
</evidence>
<keyword evidence="2 6" id="KW-0349">Heme</keyword>
<evidence type="ECO:0000256" key="2">
    <source>
        <dbReference type="ARBA" id="ARBA00022617"/>
    </source>
</evidence>
<dbReference type="KEGG" id="ttc:FOKN1_1615"/>
<evidence type="ECO:0000256" key="6">
    <source>
        <dbReference type="PROSITE-ProRule" id="PRU00433"/>
    </source>
</evidence>
<evidence type="ECO:0000313" key="9">
    <source>
        <dbReference type="EMBL" id="BAZ94003.1"/>
    </source>
</evidence>
<feature type="signal peptide" evidence="7">
    <location>
        <begin position="1"/>
        <end position="24"/>
    </location>
</feature>
<feature type="chain" id="PRO_5012306354" evidence="7">
    <location>
        <begin position="25"/>
        <end position="108"/>
    </location>
</feature>
<feature type="domain" description="Cytochrome c" evidence="8">
    <location>
        <begin position="21"/>
        <end position="107"/>
    </location>
</feature>
<protein>
    <submittedName>
        <fullName evidence="9">Cytochrome c553</fullName>
    </submittedName>
</protein>
<keyword evidence="4" id="KW-0249">Electron transport</keyword>
<dbReference type="PANTHER" id="PTHR33751">
    <property type="entry name" value="CBB3-TYPE CYTOCHROME C OXIDASE SUBUNIT FIXP"/>
    <property type="match status" value="1"/>
</dbReference>
<dbReference type="InterPro" id="IPR036909">
    <property type="entry name" value="Cyt_c-like_dom_sf"/>
</dbReference>
<sequence>MKTKHLSGLLMLAAAGCLPLGAAAAGDPVAGKDKAFTCMGCHGVPSYNNAYPTFHVPKLGGQHAQYIVDALKAYQDGQRPHGTMHAQAASLSEQDMQDIAAYFSQLGN</sequence>
<dbReference type="RefSeq" id="WP_096366138.1">
    <property type="nucleotide sequence ID" value="NZ_AP018052.1"/>
</dbReference>
<dbReference type="Gene3D" id="1.10.760.10">
    <property type="entry name" value="Cytochrome c-like domain"/>
    <property type="match status" value="1"/>
</dbReference>
<dbReference type="Pfam" id="PF00034">
    <property type="entry name" value="Cytochrom_C"/>
    <property type="match status" value="1"/>
</dbReference>
<dbReference type="InterPro" id="IPR050597">
    <property type="entry name" value="Cytochrome_c_Oxidase_Subunit"/>
</dbReference>
<name>A0A1Z4VR89_9GAMM</name>
<evidence type="ECO:0000256" key="1">
    <source>
        <dbReference type="ARBA" id="ARBA00022448"/>
    </source>
</evidence>
<dbReference type="OrthoDB" id="9796421at2"/>
<reference evidence="9 10" key="1">
    <citation type="submission" date="2017-05" db="EMBL/GenBank/DDBJ databases">
        <title>Thiocyanate degradation by Thiohalobacter thiocyanaticus FOKN1.</title>
        <authorList>
            <person name="Oshiki M."/>
            <person name="Fukushima T."/>
            <person name="Kawano S."/>
            <person name="Nakagawa J."/>
        </authorList>
    </citation>
    <scope>NUCLEOTIDE SEQUENCE [LARGE SCALE GENOMIC DNA]</scope>
    <source>
        <strain evidence="9 10">FOKN1</strain>
    </source>
</reference>
<evidence type="ECO:0000256" key="4">
    <source>
        <dbReference type="ARBA" id="ARBA00022982"/>
    </source>
</evidence>
<keyword evidence="5 6" id="KW-0408">Iron</keyword>
<dbReference type="Proteomes" id="UP000218765">
    <property type="component" value="Chromosome"/>
</dbReference>
<evidence type="ECO:0000256" key="3">
    <source>
        <dbReference type="ARBA" id="ARBA00022723"/>
    </source>
</evidence>
<proteinExistence type="predicted"/>
<dbReference type="PROSITE" id="PS51257">
    <property type="entry name" value="PROKAR_LIPOPROTEIN"/>
    <property type="match status" value="1"/>
</dbReference>
<evidence type="ECO:0000259" key="8">
    <source>
        <dbReference type="PROSITE" id="PS51007"/>
    </source>
</evidence>
<accession>A0A1Z4VR89</accession>
<dbReference type="PROSITE" id="PS51007">
    <property type="entry name" value="CYTC"/>
    <property type="match status" value="1"/>
</dbReference>
<dbReference type="PANTHER" id="PTHR33751:SF9">
    <property type="entry name" value="CYTOCHROME C4"/>
    <property type="match status" value="1"/>
</dbReference>
<dbReference type="SUPFAM" id="SSF46626">
    <property type="entry name" value="Cytochrome c"/>
    <property type="match status" value="1"/>
</dbReference>
<evidence type="ECO:0000313" key="10">
    <source>
        <dbReference type="Proteomes" id="UP000218765"/>
    </source>
</evidence>
<dbReference type="AlphaFoldDB" id="A0A1Z4VR89"/>
<evidence type="ECO:0000256" key="7">
    <source>
        <dbReference type="SAM" id="SignalP"/>
    </source>
</evidence>
<keyword evidence="1" id="KW-0813">Transport</keyword>
<organism evidence="9 10">
    <name type="scientific">Thiohalobacter thiocyanaticus</name>
    <dbReference type="NCBI Taxonomy" id="585455"/>
    <lineage>
        <taxon>Bacteria</taxon>
        <taxon>Pseudomonadati</taxon>
        <taxon>Pseudomonadota</taxon>
        <taxon>Gammaproteobacteria</taxon>
        <taxon>Thiohalobacterales</taxon>
        <taxon>Thiohalobacteraceae</taxon>
        <taxon>Thiohalobacter</taxon>
    </lineage>
</organism>